<keyword evidence="6" id="KW-1185">Reference proteome</keyword>
<dbReference type="PANTHER" id="PTHR47331">
    <property type="entry name" value="PHD-TYPE DOMAIN-CONTAINING PROTEIN"/>
    <property type="match status" value="1"/>
</dbReference>
<dbReference type="InterPro" id="IPR012337">
    <property type="entry name" value="RNaseH-like_sf"/>
</dbReference>
<keyword evidence="1" id="KW-0862">Zinc</keyword>
<reference evidence="5" key="2">
    <citation type="journal article" date="2023" name="Commun. Biol.">
        <title>Intrasexual cuticular hydrocarbon dimorphism in a wasp sheds light on hydrocarbon biosynthesis genes in Hymenoptera.</title>
        <authorList>
            <person name="Moris V.C."/>
            <person name="Podsiadlowski L."/>
            <person name="Martin S."/>
            <person name="Oeyen J.P."/>
            <person name="Donath A."/>
            <person name="Petersen M."/>
            <person name="Wilbrandt J."/>
            <person name="Misof B."/>
            <person name="Liedtke D."/>
            <person name="Thamm M."/>
            <person name="Scheiner R."/>
            <person name="Schmitt T."/>
            <person name="Niehuis O."/>
        </authorList>
    </citation>
    <scope>NUCLEOTIDE SEQUENCE</scope>
    <source>
        <strain evidence="5">GBR_01_08_01A</strain>
    </source>
</reference>
<dbReference type="Pfam" id="PF14223">
    <property type="entry name" value="Retrotran_gag_2"/>
    <property type="match status" value="1"/>
</dbReference>
<feature type="domain" description="CCHC-type" evidence="3">
    <location>
        <begin position="233"/>
        <end position="247"/>
    </location>
</feature>
<reference evidence="5" key="1">
    <citation type="submission" date="2021-08" db="EMBL/GenBank/DDBJ databases">
        <authorList>
            <person name="Misof B."/>
            <person name="Oliver O."/>
            <person name="Podsiadlowski L."/>
            <person name="Donath A."/>
            <person name="Peters R."/>
            <person name="Mayer C."/>
            <person name="Rust J."/>
            <person name="Gunkel S."/>
            <person name="Lesny P."/>
            <person name="Martin S."/>
            <person name="Oeyen J.P."/>
            <person name="Petersen M."/>
            <person name="Panagiotis P."/>
            <person name="Wilbrandt J."/>
            <person name="Tanja T."/>
        </authorList>
    </citation>
    <scope>NUCLEOTIDE SEQUENCE</scope>
    <source>
        <strain evidence="5">GBR_01_08_01A</strain>
        <tissue evidence="5">Thorax + abdomen</tissue>
    </source>
</reference>
<dbReference type="Gene3D" id="3.30.420.10">
    <property type="entry name" value="Ribonuclease H-like superfamily/Ribonuclease H"/>
    <property type="match status" value="1"/>
</dbReference>
<dbReference type="Proteomes" id="UP001258017">
    <property type="component" value="Unassembled WGS sequence"/>
</dbReference>
<accession>A0AAD9REZ0</accession>
<evidence type="ECO:0000259" key="4">
    <source>
        <dbReference type="PROSITE" id="PS50994"/>
    </source>
</evidence>
<dbReference type="AlphaFoldDB" id="A0AAD9REZ0"/>
<dbReference type="GO" id="GO:0003676">
    <property type="term" value="F:nucleic acid binding"/>
    <property type="evidence" value="ECO:0007669"/>
    <property type="project" value="InterPro"/>
</dbReference>
<sequence length="1079" mass="122259">MAEGTAIPISKVESLNNNNYYVWSLKVKSILKARKLYNEVILDPEPPRSALLDSAAYKVREKWEAKNDEAFGIIINTLSDEQAGQFLVEDKAKRIWEKLKQRHEGNIEDKRIDVGLELKNIRMACNETVSKYMVRIRNIESRSAALGHVIPNREVTYHAVRGIHSKYEKIAAALRTQRNITLEEIQQALTEEENMAAIITGDHHNGTAGSWKGEKAFRTTRGVQHRKESYGGCYICGRKNHIARECRYRRERNEHVSGGKLHRNNYNSNHNHRNQRQFRNRDEGGNNNTNTEEELKQVWTLDSGSTSHMTPNIKWMVDAVPYKTIIKVAENNREVRSEAKGDIRINTVSGGKQKNILIKDVLYVPELRASLLSVSQLNSNELTVVFKNGGAQILGKRNEIVAQATEAEGIFILEATLVGGNCWLTKQETNVEQKSNNIENTGKGKDLKTLWHRRLGYVCETYLDKMKEKNLVRDLKFKTEKLKFCETCVLGKLAQEPHKKIGNLAAKEPLELIHMDLCALLLAKLTKYVQDTLKVEIEEIHLWTDSQVALTWIKTHASHWKDYVRNRVSQIQELTPTAHWKHVPGTSNPADCASRGLTTVQLATHSLWWTGPPWMSQPVDSWPLQLNEPDSSSALELRPGVSLVAAAPKIDYHWDLVYRYSSLNKLLRLTSICFRIASRLRKVPGSTPVSHVSSVDMEKARIFWIKATQSTYFSHELKMLTSNRPLAASHAFSHLTAFIDAQGVIRAGGRLHHSDFSFETKHPAILPRHSQLSTLIIDHAHKRTLHGGTQSTLAFIRQTYWIIGGRHPVRSYILRCVTCARQRGIRAQQLMGQLPLCRVTPSRPFSHTGIDYAGPLIIKAWKGRGSKTHKGWICVFVCLTTSAVHLELVSDYSAAGFIAAYRRFTSRRGIPHTLYSDCGTNFQGAEAELRKMLTQGTSEHQVISSVLAQDHAQWSFNPLAALHMGGKWEAVVKSVKHHLRRTVAETVLTHEELFTLLTQIEAILNSRPLEPLTNDPEDIAALTPGYFLIGCPLVAVPEPSLLDLSTSGHSRWKLIQQRVQGFWSRWSSQYLQRQQSISK</sequence>
<dbReference type="GO" id="GO:0008270">
    <property type="term" value="F:zinc ion binding"/>
    <property type="evidence" value="ECO:0007669"/>
    <property type="project" value="UniProtKB-KW"/>
</dbReference>
<keyword evidence="1" id="KW-0863">Zinc-finger</keyword>
<dbReference type="PANTHER" id="PTHR47331:SF6">
    <property type="entry name" value="DOUBLECORTIN DOMAIN-CONTAINING PROTEIN"/>
    <property type="match status" value="1"/>
</dbReference>
<dbReference type="EMBL" id="JAIFRP010000266">
    <property type="protein sequence ID" value="KAK2578489.1"/>
    <property type="molecule type" value="Genomic_DNA"/>
</dbReference>
<dbReference type="SUPFAM" id="SSF53098">
    <property type="entry name" value="Ribonuclease H-like"/>
    <property type="match status" value="1"/>
</dbReference>
<organism evidence="5 6">
    <name type="scientific">Odynerus spinipes</name>
    <dbReference type="NCBI Taxonomy" id="1348599"/>
    <lineage>
        <taxon>Eukaryota</taxon>
        <taxon>Metazoa</taxon>
        <taxon>Ecdysozoa</taxon>
        <taxon>Arthropoda</taxon>
        <taxon>Hexapoda</taxon>
        <taxon>Insecta</taxon>
        <taxon>Pterygota</taxon>
        <taxon>Neoptera</taxon>
        <taxon>Endopterygota</taxon>
        <taxon>Hymenoptera</taxon>
        <taxon>Apocrita</taxon>
        <taxon>Aculeata</taxon>
        <taxon>Vespoidea</taxon>
        <taxon>Vespidae</taxon>
        <taxon>Eumeninae</taxon>
        <taxon>Odynerus</taxon>
    </lineage>
</organism>
<feature type="region of interest" description="Disordered" evidence="2">
    <location>
        <begin position="257"/>
        <end position="290"/>
    </location>
</feature>
<evidence type="ECO:0000313" key="5">
    <source>
        <dbReference type="EMBL" id="KAK2578489.1"/>
    </source>
</evidence>
<dbReference type="InterPro" id="IPR001584">
    <property type="entry name" value="Integrase_cat-core"/>
</dbReference>
<keyword evidence="1" id="KW-0479">Metal-binding</keyword>
<protein>
    <submittedName>
        <fullName evidence="5">Uncharacterized protein</fullName>
    </submittedName>
</protein>
<dbReference type="InterPro" id="IPR041588">
    <property type="entry name" value="Integrase_H2C2"/>
</dbReference>
<dbReference type="Pfam" id="PF13976">
    <property type="entry name" value="gag_pre-integrs"/>
    <property type="match status" value="1"/>
</dbReference>
<evidence type="ECO:0000256" key="2">
    <source>
        <dbReference type="SAM" id="MobiDB-lite"/>
    </source>
</evidence>
<dbReference type="InterPro" id="IPR001878">
    <property type="entry name" value="Znf_CCHC"/>
</dbReference>
<evidence type="ECO:0000313" key="6">
    <source>
        <dbReference type="Proteomes" id="UP001258017"/>
    </source>
</evidence>
<feature type="domain" description="Integrase catalytic" evidence="4">
    <location>
        <begin position="840"/>
        <end position="1032"/>
    </location>
</feature>
<dbReference type="PROSITE" id="PS50994">
    <property type="entry name" value="INTEGRASE"/>
    <property type="match status" value="1"/>
</dbReference>
<proteinExistence type="predicted"/>
<dbReference type="Pfam" id="PF22936">
    <property type="entry name" value="Pol_BBD"/>
    <property type="match status" value="1"/>
</dbReference>
<gene>
    <name evidence="5" type="ORF">KPH14_002050</name>
</gene>
<dbReference type="InterPro" id="IPR036397">
    <property type="entry name" value="RNaseH_sf"/>
</dbReference>
<dbReference type="Pfam" id="PF17921">
    <property type="entry name" value="Integrase_H2C2"/>
    <property type="match status" value="1"/>
</dbReference>
<dbReference type="GO" id="GO:0015074">
    <property type="term" value="P:DNA integration"/>
    <property type="evidence" value="ECO:0007669"/>
    <property type="project" value="InterPro"/>
</dbReference>
<comment type="caution">
    <text evidence="5">The sequence shown here is derived from an EMBL/GenBank/DDBJ whole genome shotgun (WGS) entry which is preliminary data.</text>
</comment>
<dbReference type="InterPro" id="IPR025724">
    <property type="entry name" value="GAG-pre-integrase_dom"/>
</dbReference>
<dbReference type="InterPro" id="IPR054722">
    <property type="entry name" value="PolX-like_BBD"/>
</dbReference>
<dbReference type="PROSITE" id="PS50158">
    <property type="entry name" value="ZF_CCHC"/>
    <property type="match status" value="1"/>
</dbReference>
<evidence type="ECO:0000256" key="1">
    <source>
        <dbReference type="PROSITE-ProRule" id="PRU00047"/>
    </source>
</evidence>
<evidence type="ECO:0000259" key="3">
    <source>
        <dbReference type="PROSITE" id="PS50158"/>
    </source>
</evidence>
<dbReference type="Gene3D" id="1.10.340.70">
    <property type="match status" value="1"/>
</dbReference>
<name>A0AAD9REZ0_9HYME</name>